<evidence type="ECO:0000313" key="2">
    <source>
        <dbReference type="Proteomes" id="UP000023152"/>
    </source>
</evidence>
<organism evidence="1 2">
    <name type="scientific">Reticulomyxa filosa</name>
    <dbReference type="NCBI Taxonomy" id="46433"/>
    <lineage>
        <taxon>Eukaryota</taxon>
        <taxon>Sar</taxon>
        <taxon>Rhizaria</taxon>
        <taxon>Retaria</taxon>
        <taxon>Foraminifera</taxon>
        <taxon>Monothalamids</taxon>
        <taxon>Reticulomyxidae</taxon>
        <taxon>Reticulomyxa</taxon>
    </lineage>
</organism>
<gene>
    <name evidence="1" type="ORF">RFI_00378</name>
</gene>
<name>X6PF50_RETFI</name>
<proteinExistence type="predicted"/>
<dbReference type="AlphaFoldDB" id="X6PF50"/>
<comment type="caution">
    <text evidence="1">The sequence shown here is derived from an EMBL/GenBank/DDBJ whole genome shotgun (WGS) entry which is preliminary data.</text>
</comment>
<dbReference type="EMBL" id="ASPP01000391">
    <property type="protein sequence ID" value="ETO36684.1"/>
    <property type="molecule type" value="Genomic_DNA"/>
</dbReference>
<keyword evidence="2" id="KW-1185">Reference proteome</keyword>
<dbReference type="Proteomes" id="UP000023152">
    <property type="component" value="Unassembled WGS sequence"/>
</dbReference>
<accession>X6PF50</accession>
<reference evidence="1 2" key="1">
    <citation type="journal article" date="2013" name="Curr. Biol.">
        <title>The Genome of the Foraminiferan Reticulomyxa filosa.</title>
        <authorList>
            <person name="Glockner G."/>
            <person name="Hulsmann N."/>
            <person name="Schleicher M."/>
            <person name="Noegel A.A."/>
            <person name="Eichinger L."/>
            <person name="Gallinger C."/>
            <person name="Pawlowski J."/>
            <person name="Sierra R."/>
            <person name="Euteneuer U."/>
            <person name="Pillet L."/>
            <person name="Moustafa A."/>
            <person name="Platzer M."/>
            <person name="Groth M."/>
            <person name="Szafranski K."/>
            <person name="Schliwa M."/>
        </authorList>
    </citation>
    <scope>NUCLEOTIDE SEQUENCE [LARGE SCALE GENOMIC DNA]</scope>
</reference>
<protein>
    <submittedName>
        <fullName evidence="1">Uncharacterized protein</fullName>
    </submittedName>
</protein>
<evidence type="ECO:0000313" key="1">
    <source>
        <dbReference type="EMBL" id="ETO36684.1"/>
    </source>
</evidence>
<sequence>MQESLKRFCAMRNDSETFKKWQQDTTNANASNNLFDLDEFEKGVKEARKSTEFVVIVRDWNIAWFDKDIDDIG</sequence>